<proteinExistence type="predicted"/>
<evidence type="ECO:0000256" key="1">
    <source>
        <dbReference type="SAM" id="MobiDB-lite"/>
    </source>
</evidence>
<feature type="compositionally biased region" description="Low complexity" evidence="1">
    <location>
        <begin position="10"/>
        <end position="27"/>
    </location>
</feature>
<protein>
    <submittedName>
        <fullName evidence="2">Uncharacterized protein</fullName>
    </submittedName>
</protein>
<sequence length="68" mass="7499">MEGSTMRRPAAAAAAAARGSEDATGAAARRLKCTPWQHRKCRNFALEHGQEEVLYRQIMPETAMWVPG</sequence>
<comment type="caution">
    <text evidence="2">The sequence shown here is derived from an EMBL/GenBank/DDBJ whole genome shotgun (WGS) entry which is preliminary data.</text>
</comment>
<gene>
    <name evidence="2" type="primary">PLESTB000946</name>
    <name evidence="2" type="ORF">PLESTB_000523400</name>
</gene>
<keyword evidence="3" id="KW-1185">Reference proteome</keyword>
<evidence type="ECO:0000313" key="2">
    <source>
        <dbReference type="EMBL" id="GLC51632.1"/>
    </source>
</evidence>
<feature type="region of interest" description="Disordered" evidence="1">
    <location>
        <begin position="1"/>
        <end position="27"/>
    </location>
</feature>
<evidence type="ECO:0000313" key="3">
    <source>
        <dbReference type="Proteomes" id="UP001165080"/>
    </source>
</evidence>
<accession>A0A9W6BGA7</accession>
<dbReference type="Proteomes" id="UP001165080">
    <property type="component" value="Unassembled WGS sequence"/>
</dbReference>
<reference evidence="2 3" key="1">
    <citation type="journal article" date="2023" name="Commun. Biol.">
        <title>Reorganization of the ancestral sex-determining regions during the evolution of trioecy in Pleodorina starrii.</title>
        <authorList>
            <person name="Takahashi K."/>
            <person name="Suzuki S."/>
            <person name="Kawai-Toyooka H."/>
            <person name="Yamamoto K."/>
            <person name="Hamaji T."/>
            <person name="Ootsuki R."/>
            <person name="Yamaguchi H."/>
            <person name="Kawachi M."/>
            <person name="Higashiyama T."/>
            <person name="Nozaki H."/>
        </authorList>
    </citation>
    <scope>NUCLEOTIDE SEQUENCE [LARGE SCALE GENOMIC DNA]</scope>
    <source>
        <strain evidence="2 3">NIES-4479</strain>
    </source>
</reference>
<name>A0A9W6BGA7_9CHLO</name>
<organism evidence="2 3">
    <name type="scientific">Pleodorina starrii</name>
    <dbReference type="NCBI Taxonomy" id="330485"/>
    <lineage>
        <taxon>Eukaryota</taxon>
        <taxon>Viridiplantae</taxon>
        <taxon>Chlorophyta</taxon>
        <taxon>core chlorophytes</taxon>
        <taxon>Chlorophyceae</taxon>
        <taxon>CS clade</taxon>
        <taxon>Chlamydomonadales</taxon>
        <taxon>Volvocaceae</taxon>
        <taxon>Pleodorina</taxon>
    </lineage>
</organism>
<dbReference type="EMBL" id="BRXU01000004">
    <property type="protein sequence ID" value="GLC51632.1"/>
    <property type="molecule type" value="Genomic_DNA"/>
</dbReference>
<dbReference type="AlphaFoldDB" id="A0A9W6BGA7"/>